<evidence type="ECO:0000256" key="8">
    <source>
        <dbReference type="ARBA" id="ARBA00023146"/>
    </source>
</evidence>
<dbReference type="Pfam" id="PF00133">
    <property type="entry name" value="tRNA-synt_1"/>
    <property type="match status" value="2"/>
</dbReference>
<dbReference type="GO" id="GO:0004823">
    <property type="term" value="F:leucine-tRNA ligase activity"/>
    <property type="evidence" value="ECO:0007669"/>
    <property type="project" value="UniProtKB-EC"/>
</dbReference>
<dbReference type="GO" id="GO:0005524">
    <property type="term" value="F:ATP binding"/>
    <property type="evidence" value="ECO:0007669"/>
    <property type="project" value="UniProtKB-KW"/>
</dbReference>
<dbReference type="NCBIfam" id="TIGR00396">
    <property type="entry name" value="leuS_bact"/>
    <property type="match status" value="1"/>
</dbReference>
<feature type="domain" description="Aminoacyl-tRNA synthetase class Ia" evidence="12">
    <location>
        <begin position="411"/>
        <end position="613"/>
    </location>
</feature>
<keyword evidence="16" id="KW-1185">Reference proteome</keyword>
<keyword evidence="6 11" id="KW-0067">ATP-binding</keyword>
<evidence type="ECO:0000259" key="14">
    <source>
        <dbReference type="Pfam" id="PF13603"/>
    </source>
</evidence>
<dbReference type="OrthoDB" id="15954at2759"/>
<dbReference type="Pfam" id="PF13603">
    <property type="entry name" value="tRNA-synt_1_2"/>
    <property type="match status" value="1"/>
</dbReference>
<dbReference type="Gene3D" id="3.40.50.620">
    <property type="entry name" value="HUPs"/>
    <property type="match status" value="2"/>
</dbReference>
<dbReference type="InterPro" id="IPR001412">
    <property type="entry name" value="aa-tRNA-synth_I_CS"/>
</dbReference>
<comment type="subcellular location">
    <subcellularLocation>
        <location evidence="1">Mitochondrion matrix</location>
    </subcellularLocation>
</comment>
<proteinExistence type="inferred from homology"/>
<keyword evidence="5 11" id="KW-0547">Nucleotide-binding</keyword>
<evidence type="ECO:0000313" key="15">
    <source>
        <dbReference type="EMBL" id="OWF34737.1"/>
    </source>
</evidence>
<accession>A0A210PE38</accession>
<evidence type="ECO:0000256" key="9">
    <source>
        <dbReference type="ARBA" id="ARBA00030520"/>
    </source>
</evidence>
<dbReference type="STRING" id="6573.A0A210PE38"/>
<dbReference type="PROSITE" id="PS00178">
    <property type="entry name" value="AA_TRNA_LIGASE_I"/>
    <property type="match status" value="1"/>
</dbReference>
<dbReference type="InterPro" id="IPR014729">
    <property type="entry name" value="Rossmann-like_a/b/a_fold"/>
</dbReference>
<dbReference type="FunFam" id="1.10.730.10:FF:000002">
    <property type="entry name" value="Leucine--tRNA ligase"/>
    <property type="match status" value="1"/>
</dbReference>
<dbReference type="InterPro" id="IPR009008">
    <property type="entry name" value="Val/Leu/Ile-tRNA-synth_edit"/>
</dbReference>
<reference evidence="15 16" key="1">
    <citation type="journal article" date="2017" name="Nat. Ecol. Evol.">
        <title>Scallop genome provides insights into evolution of bilaterian karyotype and development.</title>
        <authorList>
            <person name="Wang S."/>
            <person name="Zhang J."/>
            <person name="Jiao W."/>
            <person name="Li J."/>
            <person name="Xun X."/>
            <person name="Sun Y."/>
            <person name="Guo X."/>
            <person name="Huan P."/>
            <person name="Dong B."/>
            <person name="Zhang L."/>
            <person name="Hu X."/>
            <person name="Sun X."/>
            <person name="Wang J."/>
            <person name="Zhao C."/>
            <person name="Wang Y."/>
            <person name="Wang D."/>
            <person name="Huang X."/>
            <person name="Wang R."/>
            <person name="Lv J."/>
            <person name="Li Y."/>
            <person name="Zhang Z."/>
            <person name="Liu B."/>
            <person name="Lu W."/>
            <person name="Hui Y."/>
            <person name="Liang J."/>
            <person name="Zhou Z."/>
            <person name="Hou R."/>
            <person name="Li X."/>
            <person name="Liu Y."/>
            <person name="Li H."/>
            <person name="Ning X."/>
            <person name="Lin Y."/>
            <person name="Zhao L."/>
            <person name="Xing Q."/>
            <person name="Dou J."/>
            <person name="Li Y."/>
            <person name="Mao J."/>
            <person name="Guo H."/>
            <person name="Dou H."/>
            <person name="Li T."/>
            <person name="Mu C."/>
            <person name="Jiang W."/>
            <person name="Fu Q."/>
            <person name="Fu X."/>
            <person name="Miao Y."/>
            <person name="Liu J."/>
            <person name="Yu Q."/>
            <person name="Li R."/>
            <person name="Liao H."/>
            <person name="Li X."/>
            <person name="Kong Y."/>
            <person name="Jiang Z."/>
            <person name="Chourrout D."/>
            <person name="Li R."/>
            <person name="Bao Z."/>
        </authorList>
    </citation>
    <scope>NUCLEOTIDE SEQUENCE [LARGE SCALE GENOMIC DNA]</scope>
    <source>
        <strain evidence="15 16">PY_sf001</strain>
    </source>
</reference>
<keyword evidence="7 11" id="KW-0648">Protein biosynthesis</keyword>
<gene>
    <name evidence="15" type="ORF">KP79_PYT14134</name>
</gene>
<evidence type="ECO:0000259" key="12">
    <source>
        <dbReference type="Pfam" id="PF00133"/>
    </source>
</evidence>
<evidence type="ECO:0000256" key="11">
    <source>
        <dbReference type="RuleBase" id="RU363035"/>
    </source>
</evidence>
<dbReference type="CDD" id="cd00812">
    <property type="entry name" value="LeuRS_core"/>
    <property type="match status" value="1"/>
</dbReference>
<dbReference type="Gene3D" id="1.10.730.10">
    <property type="entry name" value="Isoleucyl-tRNA Synthetase, Domain 1"/>
    <property type="match status" value="2"/>
</dbReference>
<dbReference type="PANTHER" id="PTHR43740">
    <property type="entry name" value="LEUCYL-TRNA SYNTHETASE"/>
    <property type="match status" value="1"/>
</dbReference>
<dbReference type="GO" id="GO:0005759">
    <property type="term" value="C:mitochondrial matrix"/>
    <property type="evidence" value="ECO:0007669"/>
    <property type="project" value="UniProtKB-SubCell"/>
</dbReference>
<comment type="catalytic activity">
    <reaction evidence="10">
        <text>tRNA(Leu) + L-leucine + ATP = L-leucyl-tRNA(Leu) + AMP + diphosphate</text>
        <dbReference type="Rhea" id="RHEA:11688"/>
        <dbReference type="Rhea" id="RHEA-COMP:9613"/>
        <dbReference type="Rhea" id="RHEA-COMP:9622"/>
        <dbReference type="ChEBI" id="CHEBI:30616"/>
        <dbReference type="ChEBI" id="CHEBI:33019"/>
        <dbReference type="ChEBI" id="CHEBI:57427"/>
        <dbReference type="ChEBI" id="CHEBI:78442"/>
        <dbReference type="ChEBI" id="CHEBI:78494"/>
        <dbReference type="ChEBI" id="CHEBI:456215"/>
        <dbReference type="EC" id="6.1.1.4"/>
    </reaction>
</comment>
<dbReference type="PRINTS" id="PR00985">
    <property type="entry name" value="TRNASYNTHLEU"/>
</dbReference>
<feature type="domain" description="Aminoacyl-tRNA synthetase class Ia" evidence="12">
    <location>
        <begin position="619"/>
        <end position="656"/>
    </location>
</feature>
<dbReference type="InterPro" id="IPR002300">
    <property type="entry name" value="aa-tRNA-synth_Ia"/>
</dbReference>
<evidence type="ECO:0000256" key="10">
    <source>
        <dbReference type="ARBA" id="ARBA00047469"/>
    </source>
</evidence>
<evidence type="ECO:0000313" key="16">
    <source>
        <dbReference type="Proteomes" id="UP000242188"/>
    </source>
</evidence>
<dbReference type="InterPro" id="IPR002302">
    <property type="entry name" value="Leu-tRNA-ligase"/>
</dbReference>
<dbReference type="Proteomes" id="UP000242188">
    <property type="component" value="Unassembled WGS sequence"/>
</dbReference>
<dbReference type="FunFam" id="3.40.50.620:FF:000100">
    <property type="entry name" value="probable leucine--tRNA ligase, mitochondrial"/>
    <property type="match status" value="1"/>
</dbReference>
<evidence type="ECO:0000256" key="7">
    <source>
        <dbReference type="ARBA" id="ARBA00022917"/>
    </source>
</evidence>
<evidence type="ECO:0000256" key="3">
    <source>
        <dbReference type="ARBA" id="ARBA00013164"/>
    </source>
</evidence>
<organism evidence="15 16">
    <name type="scientific">Mizuhopecten yessoensis</name>
    <name type="common">Japanese scallop</name>
    <name type="synonym">Patinopecten yessoensis</name>
    <dbReference type="NCBI Taxonomy" id="6573"/>
    <lineage>
        <taxon>Eukaryota</taxon>
        <taxon>Metazoa</taxon>
        <taxon>Spiralia</taxon>
        <taxon>Lophotrochozoa</taxon>
        <taxon>Mollusca</taxon>
        <taxon>Bivalvia</taxon>
        <taxon>Autobranchia</taxon>
        <taxon>Pteriomorphia</taxon>
        <taxon>Pectinida</taxon>
        <taxon>Pectinoidea</taxon>
        <taxon>Pectinidae</taxon>
        <taxon>Mizuhopecten</taxon>
    </lineage>
</organism>
<dbReference type="AlphaFoldDB" id="A0A210PE38"/>
<keyword evidence="4 11" id="KW-0436">Ligase</keyword>
<protein>
    <recommendedName>
        <fullName evidence="3">leucine--tRNA ligase</fullName>
        <ecNumber evidence="3">6.1.1.4</ecNumber>
    </recommendedName>
    <alternativeName>
        <fullName evidence="9">Leucyl-tRNA synthetase</fullName>
    </alternativeName>
</protein>
<dbReference type="GO" id="GO:0006429">
    <property type="term" value="P:leucyl-tRNA aminoacylation"/>
    <property type="evidence" value="ECO:0007669"/>
    <property type="project" value="InterPro"/>
</dbReference>
<feature type="domain" description="Methionyl/Leucyl tRNA synthetase" evidence="13">
    <location>
        <begin position="70"/>
        <end position="206"/>
    </location>
</feature>
<evidence type="ECO:0000256" key="6">
    <source>
        <dbReference type="ARBA" id="ARBA00022840"/>
    </source>
</evidence>
<dbReference type="InterPro" id="IPR025709">
    <property type="entry name" value="Leu_tRNA-synth_edit"/>
</dbReference>
<dbReference type="EC" id="6.1.1.4" evidence="3"/>
<evidence type="ECO:0000256" key="1">
    <source>
        <dbReference type="ARBA" id="ARBA00004305"/>
    </source>
</evidence>
<dbReference type="PANTHER" id="PTHR43740:SF2">
    <property type="entry name" value="LEUCINE--TRNA LIGASE, MITOCHONDRIAL"/>
    <property type="match status" value="1"/>
</dbReference>
<sequence>MTWCILRALRVSQRRIKWHQMRHVFNETGQLEREFDRDVSRKLEDYWKPRLKEQHAKRCITPATDKEKYYVLSMFPYPSGQLHMGHVRVYTISDVMARFHRLRGKQVIHPMGWDAFGLPAENAAIERGLDPKLWTTTNIASMKQQLDDLFCSFDWESEFATCHPSYYKWTQFIFLKMYEAGLVYQKEGQVNWDPVDKTVLADEQIDEAGRSWRSGAIAEKRFLRQWYIQTTAYTKDLIEGLDEVDTSLWKDIVRIQKDWLGKCEGCRLNFDIRKGEEKLDEPLIVFTHNPELVYGISHITLSPSHRLNTPENYRNPQDGEKKRFVLNLQAINPFSGKTIPIVVSRTARFDEYSDAHLAIPDISEPDGLVAAELDIPVPSVLTSDGQQETLVNSAQFSGLNRSDALEEITAHARKKRFGGHMCSSKLNDWLISRQRYWGTPIPLIKCPKCKNVPVPIEDLPVELPTLPGTTEKGTSPLAQVSDWYNIKCPKCGGPATRETDTMDTFLDSSWYFFRYLDPQNDAAPFSKDKADHFMPVDLYIGGKEHAVLHLFFARFFSHFLHNSGHVSTREPFINLLTQGMVLGESYSVDGRYISKSNVDFTGPAPVEKSTGQKVLVQWEKMSKSKYNGVDPQEIIKEYGVDATRLCILSNVAPKSDRKWTYEVFKGVMAWQRRVWDTVNSFIQGRSQNIPLQCDPQKFKEYEDTIYNFHNECLVRITEQLSQQFMINAAISRLHRHVKNFKKVPVDVLAHSPQAELALADLIIMLSPMAPAFASELWTAMKSQASGRTHHKWDLGVLDQSWPLADLDFPLSLDCCINEDVKFHLKIPRKELEQLSEADAIATITSSKQFQSFLDRAPEPTGFTIDRGCNGVVTFSSTTVQRNKSKTFTKKKKKLRKEKDSTIEQ</sequence>
<dbReference type="SUPFAM" id="SSF50677">
    <property type="entry name" value="ValRS/IleRS/LeuRS editing domain"/>
    <property type="match status" value="1"/>
</dbReference>
<dbReference type="InterPro" id="IPR009080">
    <property type="entry name" value="tRNAsynth_Ia_anticodon-bd"/>
</dbReference>
<comment type="caution">
    <text evidence="15">The sequence shown here is derived from an EMBL/GenBank/DDBJ whole genome shotgun (WGS) entry which is preliminary data.</text>
</comment>
<feature type="domain" description="Leucyl-tRNA synthetase editing" evidence="14">
    <location>
        <begin position="257"/>
        <end position="309"/>
    </location>
</feature>
<dbReference type="GO" id="GO:0002161">
    <property type="term" value="F:aminoacyl-tRNA deacylase activity"/>
    <property type="evidence" value="ECO:0007669"/>
    <property type="project" value="InterPro"/>
</dbReference>
<evidence type="ECO:0000256" key="4">
    <source>
        <dbReference type="ARBA" id="ARBA00022598"/>
    </source>
</evidence>
<dbReference type="SUPFAM" id="SSF47323">
    <property type="entry name" value="Anticodon-binding domain of a subclass of class I aminoacyl-tRNA synthetases"/>
    <property type="match status" value="1"/>
</dbReference>
<name>A0A210PE38_MIZYE</name>
<evidence type="ECO:0000259" key="13">
    <source>
        <dbReference type="Pfam" id="PF09334"/>
    </source>
</evidence>
<dbReference type="SUPFAM" id="SSF52374">
    <property type="entry name" value="Nucleotidylyl transferase"/>
    <property type="match status" value="1"/>
</dbReference>
<dbReference type="EMBL" id="NEDP02076750">
    <property type="protein sequence ID" value="OWF34737.1"/>
    <property type="molecule type" value="Genomic_DNA"/>
</dbReference>
<dbReference type="FunFam" id="3.40.50.620:FF:000003">
    <property type="entry name" value="Leucine--tRNA ligase"/>
    <property type="match status" value="1"/>
</dbReference>
<keyword evidence="8 11" id="KW-0030">Aminoacyl-tRNA synthetase</keyword>
<evidence type="ECO:0000256" key="5">
    <source>
        <dbReference type="ARBA" id="ARBA00022741"/>
    </source>
</evidence>
<dbReference type="InterPro" id="IPR015413">
    <property type="entry name" value="Methionyl/Leucyl_tRNA_Synth"/>
</dbReference>
<comment type="similarity">
    <text evidence="2 11">Belongs to the class-I aminoacyl-tRNA synthetase family.</text>
</comment>
<dbReference type="GO" id="GO:0032543">
    <property type="term" value="P:mitochondrial translation"/>
    <property type="evidence" value="ECO:0007669"/>
    <property type="project" value="TreeGrafter"/>
</dbReference>
<dbReference type="Pfam" id="PF09334">
    <property type="entry name" value="tRNA-synt_1g"/>
    <property type="match status" value="1"/>
</dbReference>
<evidence type="ECO:0000256" key="2">
    <source>
        <dbReference type="ARBA" id="ARBA00005594"/>
    </source>
</evidence>